<accession>A0A0A0K7X8</accession>
<evidence type="ECO:0008006" key="3">
    <source>
        <dbReference type="Google" id="ProtNLM"/>
    </source>
</evidence>
<dbReference type="Proteomes" id="UP000029981">
    <property type="component" value="Chromosome 7"/>
</dbReference>
<dbReference type="SUPFAM" id="SSF52058">
    <property type="entry name" value="L domain-like"/>
    <property type="match status" value="1"/>
</dbReference>
<evidence type="ECO:0000313" key="2">
    <source>
        <dbReference type="Proteomes" id="UP000029981"/>
    </source>
</evidence>
<dbReference type="Pfam" id="PF00560">
    <property type="entry name" value="LRR_1"/>
    <property type="match status" value="1"/>
</dbReference>
<reference evidence="1 2" key="1">
    <citation type="journal article" date="2009" name="Nat. Genet.">
        <title>The genome of the cucumber, Cucumis sativus L.</title>
        <authorList>
            <person name="Huang S."/>
            <person name="Li R."/>
            <person name="Zhang Z."/>
            <person name="Li L."/>
            <person name="Gu X."/>
            <person name="Fan W."/>
            <person name="Lucas W.J."/>
            <person name="Wang X."/>
            <person name="Xie B."/>
            <person name="Ni P."/>
            <person name="Ren Y."/>
            <person name="Zhu H."/>
            <person name="Li J."/>
            <person name="Lin K."/>
            <person name="Jin W."/>
            <person name="Fei Z."/>
            <person name="Li G."/>
            <person name="Staub J."/>
            <person name="Kilian A."/>
            <person name="van der Vossen E.A."/>
            <person name="Wu Y."/>
            <person name="Guo J."/>
            <person name="He J."/>
            <person name="Jia Z."/>
            <person name="Ren Y."/>
            <person name="Tian G."/>
            <person name="Lu Y."/>
            <person name="Ruan J."/>
            <person name="Qian W."/>
            <person name="Wang M."/>
            <person name="Huang Q."/>
            <person name="Li B."/>
            <person name="Xuan Z."/>
            <person name="Cao J."/>
            <person name="Asan"/>
            <person name="Wu Z."/>
            <person name="Zhang J."/>
            <person name="Cai Q."/>
            <person name="Bai Y."/>
            <person name="Zhao B."/>
            <person name="Han Y."/>
            <person name="Li Y."/>
            <person name="Li X."/>
            <person name="Wang S."/>
            <person name="Shi Q."/>
            <person name="Liu S."/>
            <person name="Cho W.K."/>
            <person name="Kim J.Y."/>
            <person name="Xu Y."/>
            <person name="Heller-Uszynska K."/>
            <person name="Miao H."/>
            <person name="Cheng Z."/>
            <person name="Zhang S."/>
            <person name="Wu J."/>
            <person name="Yang Y."/>
            <person name="Kang H."/>
            <person name="Li M."/>
            <person name="Liang H."/>
            <person name="Ren X."/>
            <person name="Shi Z."/>
            <person name="Wen M."/>
            <person name="Jian M."/>
            <person name="Yang H."/>
            <person name="Zhang G."/>
            <person name="Yang Z."/>
            <person name="Chen R."/>
            <person name="Liu S."/>
            <person name="Li J."/>
            <person name="Ma L."/>
            <person name="Liu H."/>
            <person name="Zhou Y."/>
            <person name="Zhao J."/>
            <person name="Fang X."/>
            <person name="Li G."/>
            <person name="Fang L."/>
            <person name="Li Y."/>
            <person name="Liu D."/>
            <person name="Zheng H."/>
            <person name="Zhang Y."/>
            <person name="Qin N."/>
            <person name="Li Z."/>
            <person name="Yang G."/>
            <person name="Yang S."/>
            <person name="Bolund L."/>
            <person name="Kristiansen K."/>
            <person name="Zheng H."/>
            <person name="Li S."/>
            <person name="Zhang X."/>
            <person name="Yang H."/>
            <person name="Wang J."/>
            <person name="Sun R."/>
            <person name="Zhang B."/>
            <person name="Jiang S."/>
            <person name="Wang J."/>
            <person name="Du Y."/>
            <person name="Li S."/>
        </authorList>
    </citation>
    <scope>NUCLEOTIDE SEQUENCE [LARGE SCALE GENOMIC DNA]</scope>
    <source>
        <strain evidence="2">cv. 9930</strain>
    </source>
</reference>
<dbReference type="AlphaFoldDB" id="A0A0A0K7X8"/>
<name>A0A0A0K7X8_CUCSA</name>
<protein>
    <recommendedName>
        <fullName evidence="3">Leucine-rich repeat-containing N-terminal plant-type domain-containing protein</fullName>
    </recommendedName>
</protein>
<dbReference type="EMBL" id="CM002928">
    <property type="protein sequence ID" value="KGN45553.1"/>
    <property type="molecule type" value="Genomic_DNA"/>
</dbReference>
<sequence>MSIKLTYGVNKYWQADPFLPKAYPWSGLICDNETAPKNNHCRDLSSSDLTGEISPYIFNLSMLQTLDLSSNSLSGNVPDFLANMKSLKVM</sequence>
<evidence type="ECO:0000313" key="1">
    <source>
        <dbReference type="EMBL" id="KGN45553.1"/>
    </source>
</evidence>
<reference evidence="1 2" key="3">
    <citation type="journal article" date="2010" name="BMC Genomics">
        <title>Transcriptome sequencing and comparative analysis of cucumber flowers with different sex types.</title>
        <authorList>
            <person name="Guo S."/>
            <person name="Zheng Y."/>
            <person name="Joung J.G."/>
            <person name="Liu S."/>
            <person name="Zhang Z."/>
            <person name="Crasta O.R."/>
            <person name="Sobral B.W."/>
            <person name="Xu Y."/>
            <person name="Huang S."/>
            <person name="Fei Z."/>
        </authorList>
    </citation>
    <scope>NUCLEOTIDE SEQUENCE [LARGE SCALE GENOMIC DNA]</scope>
    <source>
        <strain evidence="2">cv. 9930</strain>
    </source>
</reference>
<dbReference type="Gene3D" id="3.80.10.10">
    <property type="entry name" value="Ribonuclease Inhibitor"/>
    <property type="match status" value="1"/>
</dbReference>
<dbReference type="PANTHER" id="PTHR45631">
    <property type="entry name" value="OS07G0107800 PROTEIN-RELATED"/>
    <property type="match status" value="1"/>
</dbReference>
<dbReference type="PANTHER" id="PTHR45631:SF202">
    <property type="entry name" value="SENESCENCE-INDUCED RECEPTOR-LIKE SERINE_THREONINE-PROTEIN KINASE"/>
    <property type="match status" value="1"/>
</dbReference>
<organism evidence="1 2">
    <name type="scientific">Cucumis sativus</name>
    <name type="common">Cucumber</name>
    <dbReference type="NCBI Taxonomy" id="3659"/>
    <lineage>
        <taxon>Eukaryota</taxon>
        <taxon>Viridiplantae</taxon>
        <taxon>Streptophyta</taxon>
        <taxon>Embryophyta</taxon>
        <taxon>Tracheophyta</taxon>
        <taxon>Spermatophyta</taxon>
        <taxon>Magnoliopsida</taxon>
        <taxon>eudicotyledons</taxon>
        <taxon>Gunneridae</taxon>
        <taxon>Pentapetalae</taxon>
        <taxon>rosids</taxon>
        <taxon>fabids</taxon>
        <taxon>Cucurbitales</taxon>
        <taxon>Cucurbitaceae</taxon>
        <taxon>Benincaseae</taxon>
        <taxon>Cucumis</taxon>
    </lineage>
</organism>
<dbReference type="Gramene" id="KGN45553">
    <property type="protein sequence ID" value="KGN45553"/>
    <property type="gene ID" value="Csa_7G452080"/>
</dbReference>
<proteinExistence type="predicted"/>
<dbReference type="STRING" id="3659.A0A0A0K7X8"/>
<dbReference type="InterPro" id="IPR032675">
    <property type="entry name" value="LRR_dom_sf"/>
</dbReference>
<gene>
    <name evidence="1" type="ORF">Csa_7G452080</name>
</gene>
<reference evidence="1 2" key="4">
    <citation type="journal article" date="2011" name="BMC Genomics">
        <title>RNA-Seq improves annotation of protein-coding genes in the cucumber genome.</title>
        <authorList>
            <person name="Li Z."/>
            <person name="Zhang Z."/>
            <person name="Yan P."/>
            <person name="Huang S."/>
            <person name="Fei Z."/>
            <person name="Lin K."/>
        </authorList>
    </citation>
    <scope>NUCLEOTIDE SEQUENCE [LARGE SCALE GENOMIC DNA]</scope>
    <source>
        <strain evidence="2">cv. 9930</strain>
    </source>
</reference>
<keyword evidence="2" id="KW-1185">Reference proteome</keyword>
<dbReference type="InterPro" id="IPR001611">
    <property type="entry name" value="Leu-rich_rpt"/>
</dbReference>
<reference evidence="1 2" key="2">
    <citation type="journal article" date="2009" name="PLoS ONE">
        <title>An integrated genetic and cytogenetic map of the cucumber genome.</title>
        <authorList>
            <person name="Ren Y."/>
            <person name="Zhang Z."/>
            <person name="Liu J."/>
            <person name="Staub J.E."/>
            <person name="Han Y."/>
            <person name="Cheng Z."/>
            <person name="Li X."/>
            <person name="Lu J."/>
            <person name="Miao H."/>
            <person name="Kang H."/>
            <person name="Xie B."/>
            <person name="Gu X."/>
            <person name="Wang X."/>
            <person name="Du Y."/>
            <person name="Jin W."/>
            <person name="Huang S."/>
        </authorList>
    </citation>
    <scope>NUCLEOTIDE SEQUENCE [LARGE SCALE GENOMIC DNA]</scope>
    <source>
        <strain evidence="2">cv. 9930</strain>
    </source>
</reference>